<comment type="similarity">
    <text evidence="1">Belongs to the glycosyl hydrolase 10 (cellulase F) family.</text>
</comment>
<name>A0AAD5WQ15_9PEZI</name>
<evidence type="ECO:0000259" key="6">
    <source>
        <dbReference type="PROSITE" id="PS51760"/>
    </source>
</evidence>
<dbReference type="EMBL" id="JAKWBI020000249">
    <property type="protein sequence ID" value="KAJ2897973.1"/>
    <property type="molecule type" value="Genomic_DNA"/>
</dbReference>
<keyword evidence="2" id="KW-0378">Hydrolase</keyword>
<feature type="signal peptide" evidence="5">
    <location>
        <begin position="1"/>
        <end position="22"/>
    </location>
</feature>
<proteinExistence type="inferred from homology"/>
<dbReference type="InterPro" id="IPR017853">
    <property type="entry name" value="GH"/>
</dbReference>
<evidence type="ECO:0000256" key="3">
    <source>
        <dbReference type="ARBA" id="ARBA00023277"/>
    </source>
</evidence>
<dbReference type="AlphaFoldDB" id="A0AAD5WQ15"/>
<comment type="caution">
    <text evidence="7">The sequence shown here is derived from an EMBL/GenBank/DDBJ whole genome shotgun (WGS) entry which is preliminary data.</text>
</comment>
<keyword evidence="8" id="KW-1185">Reference proteome</keyword>
<dbReference type="PROSITE" id="PS51760">
    <property type="entry name" value="GH10_2"/>
    <property type="match status" value="1"/>
</dbReference>
<dbReference type="SUPFAM" id="SSF51445">
    <property type="entry name" value="(Trans)glycosidases"/>
    <property type="match status" value="1"/>
</dbReference>
<evidence type="ECO:0000256" key="1">
    <source>
        <dbReference type="ARBA" id="ARBA00007495"/>
    </source>
</evidence>
<dbReference type="GO" id="GO:0031176">
    <property type="term" value="F:endo-1,4-beta-xylanase activity"/>
    <property type="evidence" value="ECO:0007669"/>
    <property type="project" value="UniProtKB-ARBA"/>
</dbReference>
<organism evidence="7 8">
    <name type="scientific">Zalerion maritima</name>
    <dbReference type="NCBI Taxonomy" id="339359"/>
    <lineage>
        <taxon>Eukaryota</taxon>
        <taxon>Fungi</taxon>
        <taxon>Dikarya</taxon>
        <taxon>Ascomycota</taxon>
        <taxon>Pezizomycotina</taxon>
        <taxon>Sordariomycetes</taxon>
        <taxon>Lulworthiomycetidae</taxon>
        <taxon>Lulworthiales</taxon>
        <taxon>Lulworthiaceae</taxon>
        <taxon>Zalerion</taxon>
    </lineage>
</organism>
<feature type="chain" id="PRO_5041971749" evidence="5">
    <location>
        <begin position="23"/>
        <end position="79"/>
    </location>
</feature>
<dbReference type="Proteomes" id="UP001201980">
    <property type="component" value="Unassembled WGS sequence"/>
</dbReference>
<evidence type="ECO:0000313" key="8">
    <source>
        <dbReference type="Proteomes" id="UP001201980"/>
    </source>
</evidence>
<feature type="domain" description="GH10" evidence="6">
    <location>
        <begin position="1"/>
        <end position="77"/>
    </location>
</feature>
<dbReference type="Pfam" id="PF00331">
    <property type="entry name" value="Glyco_hydro_10"/>
    <property type="match status" value="1"/>
</dbReference>
<evidence type="ECO:0000256" key="4">
    <source>
        <dbReference type="ARBA" id="ARBA00023326"/>
    </source>
</evidence>
<protein>
    <submittedName>
        <fullName evidence="7">Extracellular endo-1,4-beta-xylanase</fullName>
    </submittedName>
</protein>
<reference evidence="7" key="1">
    <citation type="submission" date="2022-07" db="EMBL/GenBank/DDBJ databases">
        <title>Draft genome sequence of Zalerion maritima ATCC 34329, a (micro)plastics degrading marine fungus.</title>
        <authorList>
            <person name="Paco A."/>
            <person name="Goncalves M.F.M."/>
            <person name="Rocha-Santos T.A.P."/>
            <person name="Alves A."/>
        </authorList>
    </citation>
    <scope>NUCLEOTIDE SEQUENCE</scope>
    <source>
        <strain evidence="7">ATCC 34329</strain>
    </source>
</reference>
<evidence type="ECO:0000313" key="7">
    <source>
        <dbReference type="EMBL" id="KAJ2897973.1"/>
    </source>
</evidence>
<evidence type="ECO:0000256" key="2">
    <source>
        <dbReference type="ARBA" id="ARBA00022801"/>
    </source>
</evidence>
<keyword evidence="4" id="KW-0624">Polysaccharide degradation</keyword>
<keyword evidence="5" id="KW-0732">Signal</keyword>
<gene>
    <name evidence="7" type="ORF">MKZ38_004241</name>
</gene>
<keyword evidence="3" id="KW-0119">Carbohydrate metabolism</keyword>
<evidence type="ECO:0000256" key="5">
    <source>
        <dbReference type="SAM" id="SignalP"/>
    </source>
</evidence>
<dbReference type="GO" id="GO:0000272">
    <property type="term" value="P:polysaccharide catabolic process"/>
    <property type="evidence" value="ECO:0007669"/>
    <property type="project" value="UniProtKB-KW"/>
</dbReference>
<sequence>MKVASFVLLSAAAAAAASILRAQDLTEALGSQSHLGQGMGITVWGIGDKDSWRSSIFPLLFGSDYNPKAAYNAIVRLLS</sequence>
<accession>A0AAD5WQ15</accession>
<dbReference type="Gene3D" id="3.20.20.80">
    <property type="entry name" value="Glycosidases"/>
    <property type="match status" value="1"/>
</dbReference>
<dbReference type="InterPro" id="IPR001000">
    <property type="entry name" value="GH10_dom"/>
</dbReference>